<evidence type="ECO:0000256" key="1">
    <source>
        <dbReference type="SAM" id="MobiDB-lite"/>
    </source>
</evidence>
<accession>A0A5P1FH19</accession>
<dbReference type="Gramene" id="ONK76189">
    <property type="protein sequence ID" value="ONK76189"/>
    <property type="gene ID" value="A4U43_C03F24880"/>
</dbReference>
<sequence length="137" mass="14104">MATVWIRYRAGLASMVSYCRGVAGLLVCDGRVRGDDGCLDGGKGWHRGDEGGELIGFLATVEELRSGDGEVGGEGSGGQRCEGGGEGGGVTREEGADWWTRLDRGEGSLDGCQASSGVVFGVVKDTVDGFGGKGRKK</sequence>
<protein>
    <recommendedName>
        <fullName evidence="4">DUF834 domain-containing protein</fullName>
    </recommendedName>
</protein>
<dbReference type="EMBL" id="CM007383">
    <property type="protein sequence ID" value="ONK76189.1"/>
    <property type="molecule type" value="Genomic_DNA"/>
</dbReference>
<feature type="region of interest" description="Disordered" evidence="1">
    <location>
        <begin position="68"/>
        <end position="95"/>
    </location>
</feature>
<organism evidence="2 3">
    <name type="scientific">Asparagus officinalis</name>
    <name type="common">Garden asparagus</name>
    <dbReference type="NCBI Taxonomy" id="4686"/>
    <lineage>
        <taxon>Eukaryota</taxon>
        <taxon>Viridiplantae</taxon>
        <taxon>Streptophyta</taxon>
        <taxon>Embryophyta</taxon>
        <taxon>Tracheophyta</taxon>
        <taxon>Spermatophyta</taxon>
        <taxon>Magnoliopsida</taxon>
        <taxon>Liliopsida</taxon>
        <taxon>Asparagales</taxon>
        <taxon>Asparagaceae</taxon>
        <taxon>Asparagoideae</taxon>
        <taxon>Asparagus</taxon>
    </lineage>
</organism>
<reference evidence="3" key="1">
    <citation type="journal article" date="2017" name="Nat. Commun.">
        <title>The asparagus genome sheds light on the origin and evolution of a young Y chromosome.</title>
        <authorList>
            <person name="Harkess A."/>
            <person name="Zhou J."/>
            <person name="Xu C."/>
            <person name="Bowers J.E."/>
            <person name="Van der Hulst R."/>
            <person name="Ayyampalayam S."/>
            <person name="Mercati F."/>
            <person name="Riccardi P."/>
            <person name="McKain M.R."/>
            <person name="Kakrana A."/>
            <person name="Tang H."/>
            <person name="Ray J."/>
            <person name="Groenendijk J."/>
            <person name="Arikit S."/>
            <person name="Mathioni S.M."/>
            <person name="Nakano M."/>
            <person name="Shan H."/>
            <person name="Telgmann-Rauber A."/>
            <person name="Kanno A."/>
            <person name="Yue Z."/>
            <person name="Chen H."/>
            <person name="Li W."/>
            <person name="Chen Y."/>
            <person name="Xu X."/>
            <person name="Zhang Y."/>
            <person name="Luo S."/>
            <person name="Chen H."/>
            <person name="Gao J."/>
            <person name="Mao Z."/>
            <person name="Pires J.C."/>
            <person name="Luo M."/>
            <person name="Kudrna D."/>
            <person name="Wing R.A."/>
            <person name="Meyers B.C."/>
            <person name="Yi K."/>
            <person name="Kong H."/>
            <person name="Lavrijsen P."/>
            <person name="Sunseri F."/>
            <person name="Falavigna A."/>
            <person name="Ye Y."/>
            <person name="Leebens-Mack J.H."/>
            <person name="Chen G."/>
        </authorList>
    </citation>
    <scope>NUCLEOTIDE SEQUENCE [LARGE SCALE GENOMIC DNA]</scope>
    <source>
        <strain evidence="3">cv. DH0086</strain>
    </source>
</reference>
<evidence type="ECO:0008006" key="4">
    <source>
        <dbReference type="Google" id="ProtNLM"/>
    </source>
</evidence>
<keyword evidence="3" id="KW-1185">Reference proteome</keyword>
<proteinExistence type="predicted"/>
<name>A0A5P1FH19_ASPOF</name>
<dbReference type="AlphaFoldDB" id="A0A5P1FH19"/>
<feature type="compositionally biased region" description="Gly residues" evidence="1">
    <location>
        <begin position="69"/>
        <end position="90"/>
    </location>
</feature>
<gene>
    <name evidence="2" type="ORF">A4U43_C03F24880</name>
</gene>
<dbReference type="Proteomes" id="UP000243459">
    <property type="component" value="Chromosome 3"/>
</dbReference>
<evidence type="ECO:0000313" key="3">
    <source>
        <dbReference type="Proteomes" id="UP000243459"/>
    </source>
</evidence>
<evidence type="ECO:0000313" key="2">
    <source>
        <dbReference type="EMBL" id="ONK76189.1"/>
    </source>
</evidence>